<organism evidence="2">
    <name type="scientific">Cacopsylla melanoneura</name>
    <dbReference type="NCBI Taxonomy" id="428564"/>
    <lineage>
        <taxon>Eukaryota</taxon>
        <taxon>Metazoa</taxon>
        <taxon>Ecdysozoa</taxon>
        <taxon>Arthropoda</taxon>
        <taxon>Hexapoda</taxon>
        <taxon>Insecta</taxon>
        <taxon>Pterygota</taxon>
        <taxon>Neoptera</taxon>
        <taxon>Paraneoptera</taxon>
        <taxon>Hemiptera</taxon>
        <taxon>Sternorrhyncha</taxon>
        <taxon>Psylloidea</taxon>
        <taxon>Psyllidae</taxon>
        <taxon>Psyllinae</taxon>
        <taxon>Cacopsylla</taxon>
    </lineage>
</organism>
<protein>
    <submittedName>
        <fullName evidence="2">Uncharacterized protein</fullName>
    </submittedName>
</protein>
<sequence length="103" mass="12023">MLETKDRIESNNTIRSIRYILLITKQESGCITFMFCNLYIMFIVAYSWFGFCMVVSLVLYWSMTSSYSQTNLLQGASNLSECPPYGHRMVHTPVHMLVNMEKF</sequence>
<reference evidence="2" key="1">
    <citation type="submission" date="2021-05" db="EMBL/GenBank/DDBJ databases">
        <authorList>
            <person name="Alioto T."/>
            <person name="Alioto T."/>
            <person name="Gomez Garrido J."/>
        </authorList>
    </citation>
    <scope>NUCLEOTIDE SEQUENCE</scope>
</reference>
<dbReference type="AlphaFoldDB" id="A0A8D9EAF9"/>
<keyword evidence="1" id="KW-0472">Membrane</keyword>
<dbReference type="EMBL" id="HBUF01490820">
    <property type="protein sequence ID" value="CAG6745319.1"/>
    <property type="molecule type" value="Transcribed_RNA"/>
</dbReference>
<keyword evidence="1" id="KW-1133">Transmembrane helix</keyword>
<name>A0A8D9EAF9_9HEMI</name>
<proteinExistence type="predicted"/>
<feature type="transmembrane region" description="Helical" evidence="1">
    <location>
        <begin position="38"/>
        <end position="61"/>
    </location>
</feature>
<evidence type="ECO:0000313" key="2">
    <source>
        <dbReference type="EMBL" id="CAG6745319.1"/>
    </source>
</evidence>
<keyword evidence="1" id="KW-0812">Transmembrane</keyword>
<accession>A0A8D9EAF9</accession>
<evidence type="ECO:0000256" key="1">
    <source>
        <dbReference type="SAM" id="Phobius"/>
    </source>
</evidence>